<dbReference type="AlphaFoldDB" id="A0A8H4AY50"/>
<protein>
    <submittedName>
        <fullName evidence="1">Uncharacterized protein</fullName>
    </submittedName>
</protein>
<dbReference type="EMBL" id="WTPW01000130">
    <property type="protein sequence ID" value="KAF0543787.1"/>
    <property type="molecule type" value="Genomic_DNA"/>
</dbReference>
<gene>
    <name evidence="1" type="ORF">F8M41_003282</name>
</gene>
<reference evidence="1 2" key="1">
    <citation type="journal article" date="2019" name="Environ. Microbiol.">
        <title>At the nexus of three kingdoms: the genome of the mycorrhizal fungus Gigaspora margarita provides insights into plant, endobacterial and fungal interactions.</title>
        <authorList>
            <person name="Venice F."/>
            <person name="Ghignone S."/>
            <person name="Salvioli di Fossalunga A."/>
            <person name="Amselem J."/>
            <person name="Novero M."/>
            <person name="Xianan X."/>
            <person name="Sedzielewska Toro K."/>
            <person name="Morin E."/>
            <person name="Lipzen A."/>
            <person name="Grigoriev I.V."/>
            <person name="Henrissat B."/>
            <person name="Martin F.M."/>
            <person name="Bonfante P."/>
        </authorList>
    </citation>
    <scope>NUCLEOTIDE SEQUENCE [LARGE SCALE GENOMIC DNA]</scope>
    <source>
        <strain evidence="1 2">BEG34</strain>
    </source>
</reference>
<proteinExistence type="predicted"/>
<comment type="caution">
    <text evidence="1">The sequence shown here is derived from an EMBL/GenBank/DDBJ whole genome shotgun (WGS) entry which is preliminary data.</text>
</comment>
<keyword evidence="2" id="KW-1185">Reference proteome</keyword>
<evidence type="ECO:0000313" key="1">
    <source>
        <dbReference type="EMBL" id="KAF0543787.1"/>
    </source>
</evidence>
<accession>A0A8H4AY50</accession>
<evidence type="ECO:0000313" key="2">
    <source>
        <dbReference type="Proteomes" id="UP000439903"/>
    </source>
</evidence>
<sequence length="72" mass="8238">MKLTLALLELGTLNYRNQKLRCLISVCLETYTREEKKKVKTIAIKKTVPVKETSKEKVTSIKKEEEAKEAGL</sequence>
<name>A0A8H4AY50_GIGMA</name>
<dbReference type="Proteomes" id="UP000439903">
    <property type="component" value="Unassembled WGS sequence"/>
</dbReference>
<organism evidence="1 2">
    <name type="scientific">Gigaspora margarita</name>
    <dbReference type="NCBI Taxonomy" id="4874"/>
    <lineage>
        <taxon>Eukaryota</taxon>
        <taxon>Fungi</taxon>
        <taxon>Fungi incertae sedis</taxon>
        <taxon>Mucoromycota</taxon>
        <taxon>Glomeromycotina</taxon>
        <taxon>Glomeromycetes</taxon>
        <taxon>Diversisporales</taxon>
        <taxon>Gigasporaceae</taxon>
        <taxon>Gigaspora</taxon>
    </lineage>
</organism>